<dbReference type="Proteomes" id="UP000034710">
    <property type="component" value="Unassembled WGS sequence"/>
</dbReference>
<feature type="transmembrane region" description="Helical" evidence="1">
    <location>
        <begin position="178"/>
        <end position="208"/>
    </location>
</feature>
<keyword evidence="1 3" id="KW-0812">Transmembrane</keyword>
<keyword evidence="2" id="KW-0732">Signal</keyword>
<gene>
    <name evidence="3" type="ORF">UT06_C0042G0006</name>
</gene>
<organism evidence="3 4">
    <name type="scientific">Candidatus Woesebacteria bacterium GW2011_GWA1_38_8</name>
    <dbReference type="NCBI Taxonomy" id="1618547"/>
    <lineage>
        <taxon>Bacteria</taxon>
        <taxon>Candidatus Woeseibacteriota</taxon>
    </lineage>
</organism>
<feature type="transmembrane region" description="Helical" evidence="1">
    <location>
        <begin position="223"/>
        <end position="243"/>
    </location>
</feature>
<keyword evidence="1" id="KW-0472">Membrane</keyword>
<protein>
    <submittedName>
        <fullName evidence="3">Transmembrane protein</fullName>
    </submittedName>
</protein>
<name>A0A0G0N9V6_9BACT</name>
<dbReference type="PANTHER" id="PTHR16214">
    <property type="entry name" value="TRANSMEMBRANE PROTEIN 260"/>
    <property type="match status" value="1"/>
</dbReference>
<evidence type="ECO:0000313" key="4">
    <source>
        <dbReference type="Proteomes" id="UP000034710"/>
    </source>
</evidence>
<reference evidence="3 4" key="1">
    <citation type="journal article" date="2015" name="Nature">
        <title>rRNA introns, odd ribosomes, and small enigmatic genomes across a large radiation of phyla.</title>
        <authorList>
            <person name="Brown C.T."/>
            <person name="Hug L.A."/>
            <person name="Thomas B.C."/>
            <person name="Sharon I."/>
            <person name="Castelle C.J."/>
            <person name="Singh A."/>
            <person name="Wilkins M.J."/>
            <person name="Williams K.H."/>
            <person name="Banfield J.F."/>
        </authorList>
    </citation>
    <scope>NUCLEOTIDE SEQUENCE [LARGE SCALE GENOMIC DNA]</scope>
</reference>
<accession>A0A0G0N9V6</accession>
<dbReference type="AlphaFoldDB" id="A0A0G0N9V6"/>
<sequence length="473" mass="53226">MKKLTKYIFALLSFAVPLSVYSMTVSQNIAPGDSTEMVTAAMTLGVPHQPGYPINTVIGNLFYRSALPLSDVGRINFASSAVSALTIFVFYLTVTKLLHYKYNIPIDRENIDDENTVSINTYTASFTASMFLAFSMIYWQYALKFEVFPLNNLLAVSMIYLSLSYLELRENRKRFSDLVLYLLLFLIGFSFTHHQTIILIFPVLFFLLKGDIFRRIKDGDYNFLYLLALITGFLPYFIILMYLSSKKPLLNQGMVETVWDAFNNLRRTDFGTFSAYQRSLAPQIITTYPVDNILYYSRCIVKDFSVFGAVFALGGVLYLLRNNRRLLLFALLGFVFSGWIFLSFANFPLTSSFNQATVRRFHLLPNIFVGFAVAFGVYPVFSLINSAGKGDKMTKLGVLASNVLLVLTAGLPVYANFGYAKAVTTDLTEKYIASSYSSLEKDALYLYSGDIPGMTSQYFRFAVGSILSGSING</sequence>
<dbReference type="InterPro" id="IPR021280">
    <property type="entry name" value="TMEM260-like"/>
</dbReference>
<evidence type="ECO:0000313" key="3">
    <source>
        <dbReference type="EMBL" id="KKQ82654.1"/>
    </source>
</evidence>
<feature type="transmembrane region" description="Helical" evidence="1">
    <location>
        <begin position="304"/>
        <end position="320"/>
    </location>
</feature>
<evidence type="ECO:0000256" key="2">
    <source>
        <dbReference type="SAM" id="SignalP"/>
    </source>
</evidence>
<feature type="transmembrane region" description="Helical" evidence="1">
    <location>
        <begin position="147"/>
        <end position="166"/>
    </location>
</feature>
<keyword evidence="1" id="KW-1133">Transmembrane helix</keyword>
<evidence type="ECO:0000256" key="1">
    <source>
        <dbReference type="SAM" id="Phobius"/>
    </source>
</evidence>
<dbReference type="InterPro" id="IPR052724">
    <property type="entry name" value="GT117_domain-containing"/>
</dbReference>
<feature type="transmembrane region" description="Helical" evidence="1">
    <location>
        <begin position="396"/>
        <end position="415"/>
    </location>
</feature>
<proteinExistence type="predicted"/>
<comment type="caution">
    <text evidence="3">The sequence shown here is derived from an EMBL/GenBank/DDBJ whole genome shotgun (WGS) entry which is preliminary data.</text>
</comment>
<feature type="transmembrane region" description="Helical" evidence="1">
    <location>
        <begin position="119"/>
        <end position="141"/>
    </location>
</feature>
<feature type="chain" id="PRO_5002533701" evidence="2">
    <location>
        <begin position="23"/>
        <end position="473"/>
    </location>
</feature>
<dbReference type="PANTHER" id="PTHR16214:SF3">
    <property type="entry name" value="TRANSMEMBRANE PROTEIN 260"/>
    <property type="match status" value="1"/>
</dbReference>
<feature type="signal peptide" evidence="2">
    <location>
        <begin position="1"/>
        <end position="22"/>
    </location>
</feature>
<feature type="transmembrane region" description="Helical" evidence="1">
    <location>
        <begin position="361"/>
        <end position="384"/>
    </location>
</feature>
<feature type="transmembrane region" description="Helical" evidence="1">
    <location>
        <begin position="77"/>
        <end position="98"/>
    </location>
</feature>
<feature type="transmembrane region" description="Helical" evidence="1">
    <location>
        <begin position="326"/>
        <end position="349"/>
    </location>
</feature>
<dbReference type="Pfam" id="PF11028">
    <property type="entry name" value="TMEM260-like"/>
    <property type="match status" value="1"/>
</dbReference>
<dbReference type="EMBL" id="LBVJ01000042">
    <property type="protein sequence ID" value="KKQ82654.1"/>
    <property type="molecule type" value="Genomic_DNA"/>
</dbReference>